<reference evidence="5 6" key="1">
    <citation type="submission" date="2019-09" db="EMBL/GenBank/DDBJ databases">
        <title>NBRP : Genome information of microbial organism related human and environment.</title>
        <authorList>
            <person name="Hattori M."/>
            <person name="Oshima K."/>
            <person name="Inaba H."/>
            <person name="Suda W."/>
            <person name="Sakamoto M."/>
            <person name="Iino T."/>
            <person name="Kitahara M."/>
            <person name="Oshida Y."/>
            <person name="Iida T."/>
            <person name="Kudo T."/>
            <person name="Itoh T."/>
            <person name="Ohkuma M."/>
        </authorList>
    </citation>
    <scope>NUCLEOTIDE SEQUENCE [LARGE SCALE GENOMIC DNA]</scope>
    <source>
        <strain evidence="3 5">Hi-2</strain>
        <strain evidence="4 6">Mie-1</strain>
    </source>
</reference>
<evidence type="ECO:0000313" key="4">
    <source>
        <dbReference type="EMBL" id="GER00363.1"/>
    </source>
</evidence>
<comment type="caution">
    <text evidence="3">The sequence shown here is derived from an EMBL/GenBank/DDBJ whole genome shotgun (WGS) entry which is preliminary data.</text>
</comment>
<evidence type="ECO:0000313" key="6">
    <source>
        <dbReference type="Proteomes" id="UP000325187"/>
    </source>
</evidence>
<feature type="domain" description="MobA-like NTP transferase" evidence="2">
    <location>
        <begin position="2"/>
        <end position="144"/>
    </location>
</feature>
<dbReference type="EMBL" id="BKCM01000004">
    <property type="protein sequence ID" value="GER00363.1"/>
    <property type="molecule type" value="Genomic_DNA"/>
</dbReference>
<evidence type="ECO:0000259" key="2">
    <source>
        <dbReference type="Pfam" id="PF12804"/>
    </source>
</evidence>
<dbReference type="InterPro" id="IPR025877">
    <property type="entry name" value="MobA-like_NTP_Trfase"/>
</dbReference>
<keyword evidence="6" id="KW-1185">Reference proteome</keyword>
<dbReference type="Proteomes" id="UP000322084">
    <property type="component" value="Unassembled WGS sequence"/>
</dbReference>
<evidence type="ECO:0000256" key="1">
    <source>
        <dbReference type="ARBA" id="ARBA00022842"/>
    </source>
</evidence>
<dbReference type="Gene3D" id="3.90.550.10">
    <property type="entry name" value="Spore Coat Polysaccharide Biosynthesis Protein SpsA, Chain A"/>
    <property type="match status" value="1"/>
</dbReference>
<gene>
    <name evidence="3" type="ORF">JCM17844_20850</name>
    <name evidence="4" type="ORF">JCM17845_09860</name>
</gene>
<dbReference type="Pfam" id="PF12804">
    <property type="entry name" value="NTP_transf_3"/>
    <property type="match status" value="1"/>
</dbReference>
<organism evidence="3 5">
    <name type="scientific">Iodidimonas gelatinilytica</name>
    <dbReference type="NCBI Taxonomy" id="1236966"/>
    <lineage>
        <taxon>Bacteria</taxon>
        <taxon>Pseudomonadati</taxon>
        <taxon>Pseudomonadota</taxon>
        <taxon>Alphaproteobacteria</taxon>
        <taxon>Iodidimonadales</taxon>
        <taxon>Iodidimonadaceae</taxon>
        <taxon>Iodidimonas</taxon>
    </lineage>
</organism>
<accession>A0A5A7MTW8</accession>
<keyword evidence="1" id="KW-0460">Magnesium</keyword>
<dbReference type="AlphaFoldDB" id="A0A5A7MTW8"/>
<dbReference type="PANTHER" id="PTHR43777">
    <property type="entry name" value="MOLYBDENUM COFACTOR CYTIDYLYLTRANSFERASE"/>
    <property type="match status" value="1"/>
</dbReference>
<protein>
    <recommendedName>
        <fullName evidence="2">MobA-like NTP transferase domain-containing protein</fullName>
    </recommendedName>
</protein>
<dbReference type="SUPFAM" id="SSF53448">
    <property type="entry name" value="Nucleotide-diphospho-sugar transferases"/>
    <property type="match status" value="1"/>
</dbReference>
<evidence type="ECO:0000313" key="5">
    <source>
        <dbReference type="Proteomes" id="UP000322084"/>
    </source>
</evidence>
<proteinExistence type="predicted"/>
<dbReference type="Proteomes" id="UP000325187">
    <property type="component" value="Unassembled WGS sequence"/>
</dbReference>
<dbReference type="PANTHER" id="PTHR43777:SF1">
    <property type="entry name" value="MOLYBDENUM COFACTOR CYTIDYLYLTRANSFERASE"/>
    <property type="match status" value="1"/>
</dbReference>
<accession>A0A5A7MWD5</accession>
<name>A0A5A7MTW8_9PROT</name>
<dbReference type="CDD" id="cd04182">
    <property type="entry name" value="GT_2_like_f"/>
    <property type="match status" value="1"/>
</dbReference>
<evidence type="ECO:0000313" key="3">
    <source>
        <dbReference type="EMBL" id="GEQ98448.1"/>
    </source>
</evidence>
<sequence length="179" mass="19078">MLASLQGVPMIVHSVRAAQKAQIGPVLVVVGHQAAAVRQCLAGEMVRIVENPDYECGLSASVKAGVQAVPEHCAAALFMLGDMPRVAPETLRSLAQSYWAAEKPPAVVPYYHGKRGNPVLWDRSQFSALAALQGDQGARGLLKAFGSKIRALDVEDQGILQDADDPASLARLHAAFERD</sequence>
<dbReference type="EMBL" id="BKCL01000006">
    <property type="protein sequence ID" value="GEQ98448.1"/>
    <property type="molecule type" value="Genomic_DNA"/>
</dbReference>
<dbReference type="GO" id="GO:0016779">
    <property type="term" value="F:nucleotidyltransferase activity"/>
    <property type="evidence" value="ECO:0007669"/>
    <property type="project" value="UniProtKB-ARBA"/>
</dbReference>
<dbReference type="InterPro" id="IPR029044">
    <property type="entry name" value="Nucleotide-diphossugar_trans"/>
</dbReference>